<evidence type="ECO:0000313" key="2">
    <source>
        <dbReference type="Proteomes" id="UP000276437"/>
    </source>
</evidence>
<gene>
    <name evidence="1" type="ORF">MAMMFC1_02954</name>
</gene>
<dbReference type="AlphaFoldDB" id="A0A348AMH1"/>
<name>A0A348AMH1_9FIRM</name>
<dbReference type="RefSeq" id="WP_126309182.1">
    <property type="nucleotide sequence ID" value="NZ_AP018449.1"/>
</dbReference>
<organism evidence="1 2">
    <name type="scientific">Methylomusa anaerophila</name>
    <dbReference type="NCBI Taxonomy" id="1930071"/>
    <lineage>
        <taxon>Bacteria</taxon>
        <taxon>Bacillati</taxon>
        <taxon>Bacillota</taxon>
        <taxon>Negativicutes</taxon>
        <taxon>Selenomonadales</taxon>
        <taxon>Sporomusaceae</taxon>
        <taxon>Methylomusa</taxon>
    </lineage>
</organism>
<protein>
    <submittedName>
        <fullName evidence="1">Uncharacterized protein</fullName>
    </submittedName>
</protein>
<dbReference type="EMBL" id="AP018449">
    <property type="protein sequence ID" value="BBB92269.1"/>
    <property type="molecule type" value="Genomic_DNA"/>
</dbReference>
<evidence type="ECO:0000313" key="1">
    <source>
        <dbReference type="EMBL" id="BBB92269.1"/>
    </source>
</evidence>
<dbReference type="KEGG" id="mana:MAMMFC1_02954"/>
<accession>A0A348AMH1</accession>
<keyword evidence="2" id="KW-1185">Reference proteome</keyword>
<sequence length="113" mass="13501">MKNFIQVAPGEFLYRGKVEFFTYDSKTKNLMLKLQSGTETFNYQEKREPYEFLILLDNYNEDHMPIDGADELYIHVHGNYSSDFKVIKLITELDLQVNYRPWAEAFDKVNKKY</sequence>
<reference evidence="1 2" key="1">
    <citation type="journal article" date="2018" name="Int. J. Syst. Evol. Microbiol.">
        <title>Methylomusa anaerophila gen. nov., sp. nov., an anaerobic methanol-utilizing bacterium isolated from a microbial fuel cell.</title>
        <authorList>
            <person name="Amano N."/>
            <person name="Yamamuro A."/>
            <person name="Miyahara M."/>
            <person name="Kouzuma A."/>
            <person name="Abe T."/>
            <person name="Watanabe K."/>
        </authorList>
    </citation>
    <scope>NUCLEOTIDE SEQUENCE [LARGE SCALE GENOMIC DNA]</scope>
    <source>
        <strain evidence="1 2">MMFC1</strain>
    </source>
</reference>
<proteinExistence type="predicted"/>
<dbReference type="Proteomes" id="UP000276437">
    <property type="component" value="Chromosome"/>
</dbReference>